<dbReference type="Pfam" id="PF07460">
    <property type="entry name" value="NUMOD3"/>
    <property type="match status" value="2"/>
</dbReference>
<dbReference type="InterPro" id="IPR000305">
    <property type="entry name" value="GIY-YIG_endonuc"/>
</dbReference>
<dbReference type="Gene3D" id="3.40.1440.10">
    <property type="entry name" value="GIY-YIG endonuclease"/>
    <property type="match status" value="1"/>
</dbReference>
<keyword evidence="6" id="KW-0496">Mitochondrion</keyword>
<dbReference type="Pfam" id="PF07453">
    <property type="entry name" value="NUMOD1"/>
    <property type="match status" value="1"/>
</dbReference>
<dbReference type="PROSITE" id="PS50164">
    <property type="entry name" value="GIY_YIG"/>
    <property type="match status" value="1"/>
</dbReference>
<dbReference type="EMBL" id="MT010923">
    <property type="protein sequence ID" value="QJQ35311.1"/>
    <property type="molecule type" value="Genomic_DNA"/>
</dbReference>
<dbReference type="AlphaFoldDB" id="A0A6M4B1E8"/>
<reference evidence="6" key="1">
    <citation type="journal article" date="2020" name="Front. Microbiol.">
        <title>Detecting Introgression Between Members of the Fusarium fujikuroi and F. oxysporum Species Complexes by Comparative Mitogenomics.</title>
        <authorList>
            <person name="Brankovics B."/>
            <person name="van Diepeningen A.D."/>
            <person name="de Hoog G.S."/>
            <person name="van der Lee T.A.J."/>
            <person name="Waalwijk C."/>
        </authorList>
    </citation>
    <scope>NUCLEOTIDE SEQUENCE</scope>
    <source>
        <strain evidence="6">CBS 404.97</strain>
    </source>
</reference>
<feature type="domain" description="GIY-YIG" evidence="5">
    <location>
        <begin position="52"/>
        <end position="138"/>
    </location>
</feature>
<sequence length="289" mass="33575">MPTQKCFKFNSIYKFFYSHRSYSTTPSSPVHSVKFYEDAFSMRKLIIKDNKDKSGIYKWTNKITNDIYIGQSISLAKRFIRYFNLSYLKNRETLVISRALIKYGYSNFSLEILEYCDIANLTEREQYYMDKLNPRYNTLKIAGSSSGHKLSEETKSKISKSLKGIYIKEKSALFGRTHSEETRAIMSSNNSNENNPLFGKTHSLETKELMRQKALGRKHSEETLLKMSASRGHLVYIHEKCDSEGFKLIGSFVSIRRAAKFLDISANTVRLYINSGEVFKDRYKFTGER</sequence>
<dbReference type="GO" id="GO:0016787">
    <property type="term" value="F:hydrolase activity"/>
    <property type="evidence" value="ECO:0007669"/>
    <property type="project" value="UniProtKB-KW"/>
</dbReference>
<dbReference type="InterPro" id="IPR003647">
    <property type="entry name" value="Intron_nuc_1_rpt"/>
</dbReference>
<dbReference type="GO" id="GO:0004519">
    <property type="term" value="F:endonuclease activity"/>
    <property type="evidence" value="ECO:0007669"/>
    <property type="project" value="UniProtKB-KW"/>
</dbReference>
<evidence type="ECO:0000256" key="2">
    <source>
        <dbReference type="ARBA" id="ARBA00022722"/>
    </source>
</evidence>
<dbReference type="InterPro" id="IPR003611">
    <property type="entry name" value="NUMOD3"/>
</dbReference>
<evidence type="ECO:0000256" key="1">
    <source>
        <dbReference type="ARBA" id="ARBA00010045"/>
    </source>
</evidence>
<proteinExistence type="predicted"/>
<dbReference type="NCBIfam" id="TIGR01453">
    <property type="entry name" value="grpIintron_endo"/>
    <property type="match status" value="1"/>
</dbReference>
<protein>
    <submittedName>
        <fullName evidence="6">GIY-YIG endonuclease</fullName>
    </submittedName>
</protein>
<dbReference type="SMART" id="SM00465">
    <property type="entry name" value="GIYc"/>
    <property type="match status" value="1"/>
</dbReference>
<keyword evidence="4" id="KW-0378">Hydrolase</keyword>
<dbReference type="Pfam" id="PF01541">
    <property type="entry name" value="GIY-YIG"/>
    <property type="match status" value="1"/>
</dbReference>
<keyword evidence="2" id="KW-0540">Nuclease</keyword>
<dbReference type="InterPro" id="IPR035901">
    <property type="entry name" value="GIY-YIG_endonuc_sf"/>
</dbReference>
<evidence type="ECO:0000256" key="3">
    <source>
        <dbReference type="ARBA" id="ARBA00022759"/>
    </source>
</evidence>
<reference evidence="6" key="2">
    <citation type="submission" date="2020-01" db="EMBL/GenBank/DDBJ databases">
        <authorList>
            <person name="Brankovics B."/>
            <person name="Van Diepeningen A.D."/>
            <person name="De Hoog G.S."/>
            <person name="Van Der Lee T.A.J."/>
            <person name="Waalwijk C."/>
        </authorList>
    </citation>
    <scope>NUCLEOTIDE SEQUENCE</scope>
    <source>
        <strain evidence="6">CBS 404.97</strain>
    </source>
</reference>
<dbReference type="SUPFAM" id="SSF64496">
    <property type="entry name" value="DNA-binding domain of intron-encoded endonucleases"/>
    <property type="match status" value="2"/>
</dbReference>
<dbReference type="SMART" id="SM00497">
    <property type="entry name" value="IENR1"/>
    <property type="match status" value="1"/>
</dbReference>
<evidence type="ECO:0000259" key="5">
    <source>
        <dbReference type="PROSITE" id="PS50164"/>
    </source>
</evidence>
<accession>A0A6M4B1E8</accession>
<evidence type="ECO:0000256" key="4">
    <source>
        <dbReference type="ARBA" id="ARBA00022801"/>
    </source>
</evidence>
<keyword evidence="3 6" id="KW-0255">Endonuclease</keyword>
<organism evidence="6">
    <name type="scientific">Fusarium brevicatenulatum</name>
    <dbReference type="NCBI Taxonomy" id="48488"/>
    <lineage>
        <taxon>Eukaryota</taxon>
        <taxon>Fungi</taxon>
        <taxon>Dikarya</taxon>
        <taxon>Ascomycota</taxon>
        <taxon>Pezizomycotina</taxon>
        <taxon>Sordariomycetes</taxon>
        <taxon>Hypocreomycetidae</taxon>
        <taxon>Hypocreales</taxon>
        <taxon>Nectriaceae</taxon>
        <taxon>Fusarium</taxon>
        <taxon>Fusarium fujikuroi species complex</taxon>
    </lineage>
</organism>
<dbReference type="InterPro" id="IPR010896">
    <property type="entry name" value="NUMOD1"/>
</dbReference>
<dbReference type="CDD" id="cd10445">
    <property type="entry name" value="GIY-YIG_bI1_like"/>
    <property type="match status" value="1"/>
</dbReference>
<geneLocation type="mitochondrion" evidence="6"/>
<dbReference type="SUPFAM" id="SSF82771">
    <property type="entry name" value="GIY-YIG endonuclease"/>
    <property type="match status" value="1"/>
</dbReference>
<comment type="similarity">
    <text evidence="1">To endonucleases of group I introns of fungi and phage.</text>
</comment>
<gene>
    <name evidence="6" type="primary">iorf289</name>
</gene>
<dbReference type="InterPro" id="IPR006350">
    <property type="entry name" value="Intron_endoG1"/>
</dbReference>
<evidence type="ECO:0000313" key="6">
    <source>
        <dbReference type="EMBL" id="QJQ35311.1"/>
    </source>
</evidence>
<dbReference type="SMART" id="SM00496">
    <property type="entry name" value="IENR2"/>
    <property type="match status" value="4"/>
</dbReference>
<name>A0A6M4B1E8_9HYPO</name>
<dbReference type="GO" id="GO:0003677">
    <property type="term" value="F:DNA binding"/>
    <property type="evidence" value="ECO:0007669"/>
    <property type="project" value="InterPro"/>
</dbReference>